<dbReference type="GeneID" id="63805406"/>
<dbReference type="InterPro" id="IPR011701">
    <property type="entry name" value="MFS"/>
</dbReference>
<dbReference type="SUPFAM" id="SSF103473">
    <property type="entry name" value="MFS general substrate transporter"/>
    <property type="match status" value="1"/>
</dbReference>
<dbReference type="Gene3D" id="1.20.1250.20">
    <property type="entry name" value="MFS general substrate transporter like domains"/>
    <property type="match status" value="2"/>
</dbReference>
<organism evidence="8 9">
    <name type="scientific">Linderina pennispora</name>
    <dbReference type="NCBI Taxonomy" id="61395"/>
    <lineage>
        <taxon>Eukaryota</taxon>
        <taxon>Fungi</taxon>
        <taxon>Fungi incertae sedis</taxon>
        <taxon>Zoopagomycota</taxon>
        <taxon>Kickxellomycotina</taxon>
        <taxon>Kickxellomycetes</taxon>
        <taxon>Kickxellales</taxon>
        <taxon>Kickxellaceae</taxon>
        <taxon>Linderina</taxon>
    </lineage>
</organism>
<evidence type="ECO:0000259" key="7">
    <source>
        <dbReference type="PROSITE" id="PS50850"/>
    </source>
</evidence>
<feature type="transmembrane region" description="Helical" evidence="6">
    <location>
        <begin position="262"/>
        <end position="284"/>
    </location>
</feature>
<feature type="compositionally biased region" description="Basic and acidic residues" evidence="5">
    <location>
        <begin position="1"/>
        <end position="15"/>
    </location>
</feature>
<evidence type="ECO:0000313" key="8">
    <source>
        <dbReference type="EMBL" id="ORX65823.1"/>
    </source>
</evidence>
<accession>A0A1Y1VX92</accession>
<protein>
    <submittedName>
        <fullName evidence="8">MFS general substrate transporter</fullName>
    </submittedName>
</protein>
<reference evidence="8 9" key="1">
    <citation type="submission" date="2016-07" db="EMBL/GenBank/DDBJ databases">
        <title>Pervasive Adenine N6-methylation of Active Genes in Fungi.</title>
        <authorList>
            <consortium name="DOE Joint Genome Institute"/>
            <person name="Mondo S.J."/>
            <person name="Dannebaum R.O."/>
            <person name="Kuo R.C."/>
            <person name="Labutti K."/>
            <person name="Haridas S."/>
            <person name="Kuo A."/>
            <person name="Salamov A."/>
            <person name="Ahrendt S.R."/>
            <person name="Lipzen A."/>
            <person name="Sullivan W."/>
            <person name="Andreopoulos W.B."/>
            <person name="Clum A."/>
            <person name="Lindquist E."/>
            <person name="Daum C."/>
            <person name="Ramamoorthy G.K."/>
            <person name="Gryganskyi A."/>
            <person name="Culley D."/>
            <person name="Magnuson J.K."/>
            <person name="James T.Y."/>
            <person name="O'Malley M.A."/>
            <person name="Stajich J.E."/>
            <person name="Spatafora J.W."/>
            <person name="Visel A."/>
            <person name="Grigoriev I.V."/>
        </authorList>
    </citation>
    <scope>NUCLEOTIDE SEQUENCE [LARGE SCALE GENOMIC DNA]</scope>
    <source>
        <strain evidence="8 9">ATCC 12442</strain>
    </source>
</reference>
<feature type="transmembrane region" description="Helical" evidence="6">
    <location>
        <begin position="435"/>
        <end position="453"/>
    </location>
</feature>
<feature type="transmembrane region" description="Helical" evidence="6">
    <location>
        <begin position="125"/>
        <end position="145"/>
    </location>
</feature>
<name>A0A1Y1VX92_9FUNG</name>
<dbReference type="Proteomes" id="UP000193922">
    <property type="component" value="Unassembled WGS sequence"/>
</dbReference>
<dbReference type="AlphaFoldDB" id="A0A1Y1VX92"/>
<dbReference type="InterPro" id="IPR020846">
    <property type="entry name" value="MFS_dom"/>
</dbReference>
<feature type="transmembrane region" description="Helical" evidence="6">
    <location>
        <begin position="210"/>
        <end position="227"/>
    </location>
</feature>
<dbReference type="Pfam" id="PF07690">
    <property type="entry name" value="MFS_1"/>
    <property type="match status" value="1"/>
</dbReference>
<feature type="transmembrane region" description="Helical" evidence="6">
    <location>
        <begin position="62"/>
        <end position="84"/>
    </location>
</feature>
<feature type="transmembrane region" description="Helical" evidence="6">
    <location>
        <begin position="233"/>
        <end position="250"/>
    </location>
</feature>
<dbReference type="PANTHER" id="PTHR23501:SF39">
    <property type="entry name" value="MULTIDRUG TRANSPORTER, PUTATIVE (AFU_ORTHOLOGUE AFUA_1G05010)-RELATED"/>
    <property type="match status" value="1"/>
</dbReference>
<keyword evidence="2 6" id="KW-0812">Transmembrane</keyword>
<evidence type="ECO:0000256" key="2">
    <source>
        <dbReference type="ARBA" id="ARBA00022692"/>
    </source>
</evidence>
<sequence>MKDISLSPDSDKTPIADDGQPPVRTPGISGKISEKASGAESGGAESGGAVVNLTRPELITAFFGLTCVMFIASLDGTITASIYVPIASKFNDLEEAIWIHSRLTCLPQPSPLCFQGRLSDLLGRVEVLCTSIIIFLIGSILCAASQSMKMLFASRALQGLGGGGLMNLSLVIVGDITSERDRAAVGPIIGGAIAENASWRIAFLDQHSRRFLFTISIVPILLALSWGGQKYEWSSAQVLVCLIVGIEPIIPVRLFRVDNVAASVFACLFLGAIMYGVILIIPVWEMAIKNVSILMSGVHLLPFVAGAIVSAPISGIYVMKTGRHRLMSRIGALFLALGPCLLLVYNENSNIGQRIGFIFIAWICQSSAATMFVRIFGGLIISSVINSLLNSHVKSKTLEIAAQYPLYARIIIGSLGDQSLLHSNMLSSNIRYRSAFYVFVPVGVLTIISFTFMRHVELKTDMQAYDPLNAYHSPSHSISPLNKFYIISAAYTFVLVVLASADFLRHELLQHVHHVDIAN</sequence>
<evidence type="ECO:0000313" key="9">
    <source>
        <dbReference type="Proteomes" id="UP000193922"/>
    </source>
</evidence>
<evidence type="ECO:0000256" key="3">
    <source>
        <dbReference type="ARBA" id="ARBA00022989"/>
    </source>
</evidence>
<dbReference type="STRING" id="61395.A0A1Y1VX92"/>
<dbReference type="GO" id="GO:0005886">
    <property type="term" value="C:plasma membrane"/>
    <property type="evidence" value="ECO:0007669"/>
    <property type="project" value="TreeGrafter"/>
</dbReference>
<dbReference type="OrthoDB" id="10021397at2759"/>
<comment type="caution">
    <text evidence="8">The sequence shown here is derived from an EMBL/GenBank/DDBJ whole genome shotgun (WGS) entry which is preliminary data.</text>
</comment>
<dbReference type="InterPro" id="IPR036259">
    <property type="entry name" value="MFS_trans_sf"/>
</dbReference>
<feature type="transmembrane region" description="Helical" evidence="6">
    <location>
        <begin position="357"/>
        <end position="385"/>
    </location>
</feature>
<evidence type="ECO:0000256" key="6">
    <source>
        <dbReference type="SAM" id="Phobius"/>
    </source>
</evidence>
<feature type="transmembrane region" description="Helical" evidence="6">
    <location>
        <begin position="484"/>
        <end position="504"/>
    </location>
</feature>
<feature type="region of interest" description="Disordered" evidence="5">
    <location>
        <begin position="1"/>
        <end position="46"/>
    </location>
</feature>
<keyword evidence="4 6" id="KW-0472">Membrane</keyword>
<gene>
    <name evidence="8" type="ORF">DL89DRAFT_270555</name>
</gene>
<proteinExistence type="predicted"/>
<evidence type="ECO:0000256" key="4">
    <source>
        <dbReference type="ARBA" id="ARBA00023136"/>
    </source>
</evidence>
<dbReference type="PANTHER" id="PTHR23501">
    <property type="entry name" value="MAJOR FACILITATOR SUPERFAMILY"/>
    <property type="match status" value="1"/>
</dbReference>
<evidence type="ECO:0000256" key="5">
    <source>
        <dbReference type="SAM" id="MobiDB-lite"/>
    </source>
</evidence>
<feature type="transmembrane region" description="Helical" evidence="6">
    <location>
        <begin position="326"/>
        <end position="345"/>
    </location>
</feature>
<dbReference type="GO" id="GO:0022857">
    <property type="term" value="F:transmembrane transporter activity"/>
    <property type="evidence" value="ECO:0007669"/>
    <property type="project" value="InterPro"/>
</dbReference>
<dbReference type="PROSITE" id="PS50850">
    <property type="entry name" value="MFS"/>
    <property type="match status" value="1"/>
</dbReference>
<keyword evidence="9" id="KW-1185">Reference proteome</keyword>
<dbReference type="EMBL" id="MCFD01000020">
    <property type="protein sequence ID" value="ORX65823.1"/>
    <property type="molecule type" value="Genomic_DNA"/>
</dbReference>
<evidence type="ECO:0000256" key="1">
    <source>
        <dbReference type="ARBA" id="ARBA00004141"/>
    </source>
</evidence>
<comment type="subcellular location">
    <subcellularLocation>
        <location evidence="1">Membrane</location>
        <topology evidence="1">Multi-pass membrane protein</topology>
    </subcellularLocation>
</comment>
<keyword evidence="3 6" id="KW-1133">Transmembrane helix</keyword>
<feature type="transmembrane region" description="Helical" evidence="6">
    <location>
        <begin position="296"/>
        <end position="319"/>
    </location>
</feature>
<feature type="domain" description="Major facilitator superfamily (MFS) profile" evidence="7">
    <location>
        <begin position="61"/>
        <end position="461"/>
    </location>
</feature>
<dbReference type="RefSeq" id="XP_040739906.1">
    <property type="nucleotide sequence ID" value="XM_040888758.1"/>
</dbReference>